<dbReference type="Pfam" id="PF03372">
    <property type="entry name" value="Exo_endo_phos"/>
    <property type="match status" value="1"/>
</dbReference>
<dbReference type="PANTHER" id="PTHR15822">
    <property type="entry name" value="TRAF AND TNF RECEPTOR-ASSOCIATED PROTEIN"/>
    <property type="match status" value="1"/>
</dbReference>
<dbReference type="PANTHER" id="PTHR15822:SF4">
    <property type="entry name" value="TYROSYL-DNA PHOSPHODIESTERASE 2"/>
    <property type="match status" value="1"/>
</dbReference>
<evidence type="ECO:0000256" key="9">
    <source>
        <dbReference type="SAM" id="Phobius"/>
    </source>
</evidence>
<keyword evidence="6" id="KW-0378">Hydrolase</keyword>
<dbReference type="InterPro" id="IPR051547">
    <property type="entry name" value="TDP2-like"/>
</dbReference>
<keyword evidence="3" id="KW-0540">Nuclease</keyword>
<dbReference type="InterPro" id="IPR005135">
    <property type="entry name" value="Endo/exonuclease/phosphatase"/>
</dbReference>
<keyword evidence="9" id="KW-0472">Membrane</keyword>
<sequence length="304" mass="35353">MSWQRVWLGLWLLGLGLSYSNQFDLLSVLQPWFFAPTLPLLLWAIPQRRRWLSGLALFISLIWLWLYAERWLPQPKPIQTPNLRLLSWNVAGWNLNSADILRVIEQEQPDLIALQEVDVGLGKPLQTALASKYPYVEFRPASGAAQPADLALWSKWPFALIQPCAYWHCYRRAYRVQHPQQPLILVNVHIEHSPIRWLKFERQREEAAIEQMIADFSQTTEPLLLAGDFNTVEQQASYAVLKAVWGDSWRERGVGMGFSWPQRSWHPPLVRLDYIWYNAAIRPIQIETGVGVSDHRYLIGAFDF</sequence>
<keyword evidence="7" id="KW-0460">Magnesium</keyword>
<evidence type="ECO:0000256" key="8">
    <source>
        <dbReference type="ARBA" id="ARBA00023204"/>
    </source>
</evidence>
<comment type="caution">
    <text evidence="11">The sequence shown here is derived from an EMBL/GenBank/DDBJ whole genome shotgun (WGS) entry which is preliminary data.</text>
</comment>
<proteinExistence type="predicted"/>
<keyword evidence="4" id="KW-0479">Metal-binding</keyword>
<keyword evidence="8" id="KW-0234">DNA repair</keyword>
<dbReference type="Gene3D" id="3.60.10.10">
    <property type="entry name" value="Endonuclease/exonuclease/phosphatase"/>
    <property type="match status" value="1"/>
</dbReference>
<reference evidence="11 12" key="1">
    <citation type="submission" date="2024-02" db="EMBL/GenBank/DDBJ databases">
        <title>Herpetosiphon gulosus NBRC 112829.</title>
        <authorList>
            <person name="Ichikawa N."/>
            <person name="Katano-Makiyama Y."/>
            <person name="Hidaka K."/>
        </authorList>
    </citation>
    <scope>NUCLEOTIDE SEQUENCE [LARGE SCALE GENOMIC DNA]</scope>
    <source>
        <strain evidence="11 12">NBRC 112829</strain>
    </source>
</reference>
<keyword evidence="9" id="KW-0812">Transmembrane</keyword>
<evidence type="ECO:0000256" key="1">
    <source>
        <dbReference type="ARBA" id="ARBA00001936"/>
    </source>
</evidence>
<keyword evidence="5" id="KW-0227">DNA damage</keyword>
<comment type="cofactor">
    <cofactor evidence="2">
        <name>Mg(2+)</name>
        <dbReference type="ChEBI" id="CHEBI:18420"/>
    </cofactor>
</comment>
<evidence type="ECO:0000256" key="5">
    <source>
        <dbReference type="ARBA" id="ARBA00022763"/>
    </source>
</evidence>
<name>A0ABP9X0U2_9CHLR</name>
<evidence type="ECO:0000256" key="2">
    <source>
        <dbReference type="ARBA" id="ARBA00001946"/>
    </source>
</evidence>
<dbReference type="InterPro" id="IPR036691">
    <property type="entry name" value="Endo/exonu/phosph_ase_sf"/>
</dbReference>
<dbReference type="EMBL" id="BAABRU010000007">
    <property type="protein sequence ID" value="GAA5528448.1"/>
    <property type="molecule type" value="Genomic_DNA"/>
</dbReference>
<evidence type="ECO:0000313" key="11">
    <source>
        <dbReference type="EMBL" id="GAA5528448.1"/>
    </source>
</evidence>
<feature type="transmembrane region" description="Helical" evidence="9">
    <location>
        <begin position="52"/>
        <end position="68"/>
    </location>
</feature>
<accession>A0ABP9X0U2</accession>
<dbReference type="Proteomes" id="UP001428290">
    <property type="component" value="Unassembled WGS sequence"/>
</dbReference>
<dbReference type="SUPFAM" id="SSF56219">
    <property type="entry name" value="DNase I-like"/>
    <property type="match status" value="1"/>
</dbReference>
<comment type="cofactor">
    <cofactor evidence="1">
        <name>Mn(2+)</name>
        <dbReference type="ChEBI" id="CHEBI:29035"/>
    </cofactor>
</comment>
<evidence type="ECO:0000313" key="12">
    <source>
        <dbReference type="Proteomes" id="UP001428290"/>
    </source>
</evidence>
<organism evidence="11 12">
    <name type="scientific">Herpetosiphon gulosus</name>
    <dbReference type="NCBI Taxonomy" id="1973496"/>
    <lineage>
        <taxon>Bacteria</taxon>
        <taxon>Bacillati</taxon>
        <taxon>Chloroflexota</taxon>
        <taxon>Chloroflexia</taxon>
        <taxon>Herpetosiphonales</taxon>
        <taxon>Herpetosiphonaceae</taxon>
        <taxon>Herpetosiphon</taxon>
    </lineage>
</organism>
<keyword evidence="12" id="KW-1185">Reference proteome</keyword>
<evidence type="ECO:0000256" key="4">
    <source>
        <dbReference type="ARBA" id="ARBA00022723"/>
    </source>
</evidence>
<dbReference type="RefSeq" id="WP_345722063.1">
    <property type="nucleotide sequence ID" value="NZ_BAABRU010000007.1"/>
</dbReference>
<gene>
    <name evidence="11" type="ORF">Hgul01_02249</name>
</gene>
<evidence type="ECO:0000256" key="6">
    <source>
        <dbReference type="ARBA" id="ARBA00022801"/>
    </source>
</evidence>
<keyword evidence="9" id="KW-1133">Transmembrane helix</keyword>
<evidence type="ECO:0000259" key="10">
    <source>
        <dbReference type="Pfam" id="PF03372"/>
    </source>
</evidence>
<evidence type="ECO:0000256" key="3">
    <source>
        <dbReference type="ARBA" id="ARBA00022722"/>
    </source>
</evidence>
<evidence type="ECO:0000256" key="7">
    <source>
        <dbReference type="ARBA" id="ARBA00022842"/>
    </source>
</evidence>
<protein>
    <recommendedName>
        <fullName evidence="10">Endonuclease/exonuclease/phosphatase domain-containing protein</fullName>
    </recommendedName>
</protein>
<feature type="transmembrane region" description="Helical" evidence="9">
    <location>
        <begin position="28"/>
        <end position="45"/>
    </location>
</feature>
<feature type="domain" description="Endonuclease/exonuclease/phosphatase" evidence="10">
    <location>
        <begin position="86"/>
        <end position="295"/>
    </location>
</feature>